<evidence type="ECO:0008006" key="3">
    <source>
        <dbReference type="Google" id="ProtNLM"/>
    </source>
</evidence>
<comment type="caution">
    <text evidence="1">The sequence shown here is derived from an EMBL/GenBank/DDBJ whole genome shotgun (WGS) entry which is preliminary data.</text>
</comment>
<gene>
    <name evidence="1" type="ORF">OGATHE_003951</name>
</gene>
<evidence type="ECO:0000313" key="2">
    <source>
        <dbReference type="Proteomes" id="UP000788993"/>
    </source>
</evidence>
<dbReference type="Gene3D" id="3.40.50.300">
    <property type="entry name" value="P-loop containing nucleotide triphosphate hydrolases"/>
    <property type="match status" value="1"/>
</dbReference>
<reference evidence="1" key="1">
    <citation type="journal article" date="2021" name="Open Biol.">
        <title>Shared evolutionary footprints suggest mitochondrial oxidative damage underlies multiple complex I losses in fungi.</title>
        <authorList>
            <person name="Schikora-Tamarit M.A."/>
            <person name="Marcet-Houben M."/>
            <person name="Nosek J."/>
            <person name="Gabaldon T."/>
        </authorList>
    </citation>
    <scope>NUCLEOTIDE SEQUENCE</scope>
    <source>
        <strain evidence="1">NCAIM Y.01608</strain>
    </source>
</reference>
<dbReference type="EMBL" id="JAEUBD010001178">
    <property type="protein sequence ID" value="KAH3665136.1"/>
    <property type="molecule type" value="Genomic_DNA"/>
</dbReference>
<sequence>MSVLVRSLEFLEPIIRGWDYSKPLFIGLEGPQGSGKTYVSTKLVKELSIKFQKLNIIRCSLDDFYLTFEEQENVSELNRGNVLLQGRGLPGTHDLRLLSDCLAQIEKGSGNVTIPFYDKSLHNGKGDRAPENEWTHLQGRKVDVVLFEGWFVGYRAYKNEMILKHKWEEIRKQHEPKFDSVKYEHIAKLDLDLSLYEQIWAKFDCFLYITTSNLANVYVWRLEQEQSLIKAKGTGMTDEEVEQFVDRYMPAYYLYYERLPEMERLVKFSARFDIDIHRNMTN</sequence>
<accession>A0A9P8T4R2</accession>
<dbReference type="InterPro" id="IPR027417">
    <property type="entry name" value="P-loop_NTPase"/>
</dbReference>
<keyword evidence="2" id="KW-1185">Reference proteome</keyword>
<dbReference type="AlphaFoldDB" id="A0A9P8T4R2"/>
<evidence type="ECO:0000313" key="1">
    <source>
        <dbReference type="EMBL" id="KAH3665136.1"/>
    </source>
</evidence>
<proteinExistence type="predicted"/>
<dbReference type="SUPFAM" id="SSF52540">
    <property type="entry name" value="P-loop containing nucleoside triphosphate hydrolases"/>
    <property type="match status" value="1"/>
</dbReference>
<organism evidence="1 2">
    <name type="scientific">Ogataea polymorpha</name>
    <dbReference type="NCBI Taxonomy" id="460523"/>
    <lineage>
        <taxon>Eukaryota</taxon>
        <taxon>Fungi</taxon>
        <taxon>Dikarya</taxon>
        <taxon>Ascomycota</taxon>
        <taxon>Saccharomycotina</taxon>
        <taxon>Pichiomycetes</taxon>
        <taxon>Pichiales</taxon>
        <taxon>Pichiaceae</taxon>
        <taxon>Ogataea</taxon>
    </lineage>
</organism>
<reference evidence="1" key="2">
    <citation type="submission" date="2021-01" db="EMBL/GenBank/DDBJ databases">
        <authorList>
            <person name="Schikora-Tamarit M.A."/>
        </authorList>
    </citation>
    <scope>NUCLEOTIDE SEQUENCE</scope>
    <source>
        <strain evidence="1">NCAIM Y.01608</strain>
    </source>
</reference>
<dbReference type="PANTHER" id="PTHR10285">
    <property type="entry name" value="URIDINE KINASE"/>
    <property type="match status" value="1"/>
</dbReference>
<name>A0A9P8T4R2_9ASCO</name>
<protein>
    <recommendedName>
        <fullName evidence="3">Phosphoribulokinase/uridine kinase domain-containing protein</fullName>
    </recommendedName>
</protein>
<dbReference type="Proteomes" id="UP000788993">
    <property type="component" value="Unassembled WGS sequence"/>
</dbReference>